<protein>
    <submittedName>
        <fullName evidence="3">Dynamin family protein</fullName>
    </submittedName>
</protein>
<evidence type="ECO:0000256" key="1">
    <source>
        <dbReference type="SAM" id="Phobius"/>
    </source>
</evidence>
<keyword evidence="1" id="KW-0472">Membrane</keyword>
<organism evidence="3 4">
    <name type="scientific">Streptodolium elevatio</name>
    <dbReference type="NCBI Taxonomy" id="3157996"/>
    <lineage>
        <taxon>Bacteria</taxon>
        <taxon>Bacillati</taxon>
        <taxon>Actinomycetota</taxon>
        <taxon>Actinomycetes</taxon>
        <taxon>Kitasatosporales</taxon>
        <taxon>Streptomycetaceae</taxon>
        <taxon>Streptodolium</taxon>
    </lineage>
</organism>
<keyword evidence="1" id="KW-1133">Transmembrane helix</keyword>
<dbReference type="Pfam" id="PF00350">
    <property type="entry name" value="Dynamin_N"/>
    <property type="match status" value="1"/>
</dbReference>
<dbReference type="InterPro" id="IPR027417">
    <property type="entry name" value="P-loop_NTPase"/>
</dbReference>
<sequence length="692" mass="75866">MTDLEGLRSELNRMLELGSRWLAGLDAVLPGDDGAREQRAGDVERLVRLRQRAASSLINIGLLGGFSSGKSFLLSGLQGHLTLRQVVHGGVLADQFIGILPSAPTPTTSCPATVVPVKDPEGELSAGGRGFLRVRFTDSDEWEEIGPDLSPIEVAAYASTEANVTARRERHWDRIVAELELLIDTYELPAKLYDLPGHGSPNEIHNQIVRDRVHNADCFIYVANATRSLSDDDLELIRFLRAEAGGRRVVWVVTAIDRALEIGLDNKPAWQATVDLNNRYLHENFTLPDGRPDLDFIGAGFQPVSPALEARGAYEAASGEPDRVARGNELRAAGRMDVLRRAVNDVIQSGAGRHHVALVAAQTRAALEPHWNVAADELRTLRIPVDQLTDEHDALRLRVRTFSTASRLTIGRLERLLDERLRTVDRAFSGRRALAHHLHAELDAQVRETDVRRARNLHRLEVRKTQAIEEWLSQDGAPTPLWDAQFAAFKSDVVAILAEVVRESMTEDELPRARPINVDDLVPPAERSPAEVQDIVQRAAGIVSLVAPLATGVATALGVVTGGLALIPIGVAAAAGALYGGIGYRKSRRDSNDVARTDYINHLDLAAAQVRQNFISAAGQSGSEIIERAQRILNERRSQLEQRMASIATRMTDSEHYDLEERIRALEPVVAEGREALDALNALAHSRTSQDA</sequence>
<dbReference type="InterPro" id="IPR045063">
    <property type="entry name" value="Dynamin_N"/>
</dbReference>
<feature type="domain" description="Dynamin N-terminal" evidence="2">
    <location>
        <begin position="99"/>
        <end position="254"/>
    </location>
</feature>
<keyword evidence="4" id="KW-1185">Reference proteome</keyword>
<evidence type="ECO:0000259" key="2">
    <source>
        <dbReference type="Pfam" id="PF00350"/>
    </source>
</evidence>
<evidence type="ECO:0000313" key="4">
    <source>
        <dbReference type="Proteomes" id="UP001551482"/>
    </source>
</evidence>
<evidence type="ECO:0000313" key="3">
    <source>
        <dbReference type="EMBL" id="MEU8137332.1"/>
    </source>
</evidence>
<dbReference type="RefSeq" id="WP_358359075.1">
    <property type="nucleotide sequence ID" value="NZ_JBEZFP010000085.1"/>
</dbReference>
<dbReference type="SUPFAM" id="SSF52540">
    <property type="entry name" value="P-loop containing nucleoside triphosphate hydrolases"/>
    <property type="match status" value="1"/>
</dbReference>
<dbReference type="Gene3D" id="3.40.50.300">
    <property type="entry name" value="P-loop containing nucleotide triphosphate hydrolases"/>
    <property type="match status" value="1"/>
</dbReference>
<keyword evidence="1" id="KW-0812">Transmembrane</keyword>
<name>A0ABV3DQ21_9ACTN</name>
<feature type="transmembrane region" description="Helical" evidence="1">
    <location>
        <begin position="553"/>
        <end position="579"/>
    </location>
</feature>
<dbReference type="EMBL" id="JBEZFP010000085">
    <property type="protein sequence ID" value="MEU8137332.1"/>
    <property type="molecule type" value="Genomic_DNA"/>
</dbReference>
<gene>
    <name evidence="3" type="ORF">AB0C36_27940</name>
</gene>
<accession>A0ABV3DQ21</accession>
<proteinExistence type="predicted"/>
<reference evidence="3 4" key="1">
    <citation type="submission" date="2024-06" db="EMBL/GenBank/DDBJ databases">
        <title>The Natural Products Discovery Center: Release of the First 8490 Sequenced Strains for Exploring Actinobacteria Biosynthetic Diversity.</title>
        <authorList>
            <person name="Kalkreuter E."/>
            <person name="Kautsar S.A."/>
            <person name="Yang D."/>
            <person name="Bader C.D."/>
            <person name="Teijaro C.N."/>
            <person name="Fluegel L."/>
            <person name="Davis C.M."/>
            <person name="Simpson J.R."/>
            <person name="Lauterbach L."/>
            <person name="Steele A.D."/>
            <person name="Gui C."/>
            <person name="Meng S."/>
            <person name="Li G."/>
            <person name="Viehrig K."/>
            <person name="Ye F."/>
            <person name="Su P."/>
            <person name="Kiefer A.F."/>
            <person name="Nichols A."/>
            <person name="Cepeda A.J."/>
            <person name="Yan W."/>
            <person name="Fan B."/>
            <person name="Jiang Y."/>
            <person name="Adhikari A."/>
            <person name="Zheng C.-J."/>
            <person name="Schuster L."/>
            <person name="Cowan T.M."/>
            <person name="Smanski M.J."/>
            <person name="Chevrette M.G."/>
            <person name="De Carvalho L.P.S."/>
            <person name="Shen B."/>
        </authorList>
    </citation>
    <scope>NUCLEOTIDE SEQUENCE [LARGE SCALE GENOMIC DNA]</scope>
    <source>
        <strain evidence="3 4">NPDC048946</strain>
    </source>
</reference>
<comment type="caution">
    <text evidence="3">The sequence shown here is derived from an EMBL/GenBank/DDBJ whole genome shotgun (WGS) entry which is preliminary data.</text>
</comment>
<dbReference type="Proteomes" id="UP001551482">
    <property type="component" value="Unassembled WGS sequence"/>
</dbReference>